<feature type="compositionally biased region" description="Basic and acidic residues" evidence="6">
    <location>
        <begin position="185"/>
        <end position="206"/>
    </location>
</feature>
<comment type="similarity">
    <text evidence="1 3 4">Belongs to the complex I 30 kDa subunit family.</text>
</comment>
<organism evidence="8 9">
    <name type="scientific">Pelagicoccus albus</name>
    <dbReference type="NCBI Taxonomy" id="415222"/>
    <lineage>
        <taxon>Bacteria</taxon>
        <taxon>Pseudomonadati</taxon>
        <taxon>Verrucomicrobiota</taxon>
        <taxon>Opitutia</taxon>
        <taxon>Puniceicoccales</taxon>
        <taxon>Pelagicoccaceae</taxon>
        <taxon>Pelagicoccus</taxon>
    </lineage>
</organism>
<dbReference type="GO" id="GO:0008137">
    <property type="term" value="F:NADH dehydrogenase (ubiquinone) activity"/>
    <property type="evidence" value="ECO:0007669"/>
    <property type="project" value="InterPro"/>
</dbReference>
<dbReference type="EMBL" id="JACHVC010000007">
    <property type="protein sequence ID" value="MBC2605950.1"/>
    <property type="molecule type" value="Genomic_DNA"/>
</dbReference>
<feature type="domain" description="NADH:ubiquinone oxidoreductase 30kDa subunit" evidence="7">
    <location>
        <begin position="31"/>
        <end position="150"/>
    </location>
</feature>
<dbReference type="GO" id="GO:0005886">
    <property type="term" value="C:plasma membrane"/>
    <property type="evidence" value="ECO:0007669"/>
    <property type="project" value="UniProtKB-SubCell"/>
</dbReference>
<sequence>MIAQDLLVALQGVNSEVAERDSADWPSFNCPIDSLVSVLTALRDNHGYDMLVDATGIDNGVESSPRFTVVYHLLSTSNHVYVRVAADCADSENPVAPTVSGIWPGADWHERECFDLMGIKYEGHPDLRRILMWDSYPYHPLRKDFPLAGHEEDLWDGEISEETGTKVIPAPMAGGPFVSSSSSFEAEREPRAKDESWNEKKEKPEG</sequence>
<dbReference type="InterPro" id="IPR001268">
    <property type="entry name" value="NADH_UbQ_OxRdtase_30kDa_su"/>
</dbReference>
<dbReference type="GO" id="GO:0050136">
    <property type="term" value="F:NADH dehydrogenase (quinone) (non-electrogenic) activity"/>
    <property type="evidence" value="ECO:0007669"/>
    <property type="project" value="UniProtKB-UniRule"/>
</dbReference>
<keyword evidence="3" id="KW-1003">Cell membrane</keyword>
<dbReference type="RefSeq" id="WP_185659837.1">
    <property type="nucleotide sequence ID" value="NZ_CAWPOO010000007.1"/>
</dbReference>
<keyword evidence="3 5" id="KW-0874">Quinone</keyword>
<keyword evidence="3 4" id="KW-0520">NAD</keyword>
<dbReference type="InterPro" id="IPR037232">
    <property type="entry name" value="NADH_quin_OxRdtase_su_C/D-like"/>
</dbReference>
<evidence type="ECO:0000256" key="3">
    <source>
        <dbReference type="HAMAP-Rule" id="MF_01357"/>
    </source>
</evidence>
<feature type="region of interest" description="Disordered" evidence="6">
    <location>
        <begin position="166"/>
        <end position="206"/>
    </location>
</feature>
<evidence type="ECO:0000256" key="5">
    <source>
        <dbReference type="RuleBase" id="RU003582"/>
    </source>
</evidence>
<comment type="subunit">
    <text evidence="3">NDH-1 is composed of 14 different subunits. Subunits NuoB, C, D, E, F, and G constitute the peripheral sector of the complex.</text>
</comment>
<dbReference type="EC" id="7.1.1.-" evidence="3"/>
<evidence type="ECO:0000256" key="6">
    <source>
        <dbReference type="SAM" id="MobiDB-lite"/>
    </source>
</evidence>
<dbReference type="AlphaFoldDB" id="A0A7X1B5E8"/>
<name>A0A7X1B5E8_9BACT</name>
<proteinExistence type="inferred from homology"/>
<keyword evidence="9" id="KW-1185">Reference proteome</keyword>
<evidence type="ECO:0000313" key="8">
    <source>
        <dbReference type="EMBL" id="MBC2605950.1"/>
    </source>
</evidence>
<evidence type="ECO:0000313" key="9">
    <source>
        <dbReference type="Proteomes" id="UP000526501"/>
    </source>
</evidence>
<evidence type="ECO:0000259" key="7">
    <source>
        <dbReference type="Pfam" id="PF00329"/>
    </source>
</evidence>
<evidence type="ECO:0000256" key="4">
    <source>
        <dbReference type="RuleBase" id="RU003456"/>
    </source>
</evidence>
<evidence type="ECO:0000256" key="1">
    <source>
        <dbReference type="ARBA" id="ARBA00007569"/>
    </source>
</evidence>
<dbReference type="PROSITE" id="PS00542">
    <property type="entry name" value="COMPLEX1_30K"/>
    <property type="match status" value="1"/>
</dbReference>
<dbReference type="SUPFAM" id="SSF143243">
    <property type="entry name" value="Nqo5-like"/>
    <property type="match status" value="1"/>
</dbReference>
<accession>A0A7X1B5E8</accession>
<protein>
    <recommendedName>
        <fullName evidence="3">NADH-quinone oxidoreductase subunit C</fullName>
        <ecNumber evidence="3">7.1.1.-</ecNumber>
    </recommendedName>
    <alternativeName>
        <fullName evidence="3">NADH dehydrogenase I subunit C</fullName>
    </alternativeName>
    <alternativeName>
        <fullName evidence="3">NDH-1 subunit C</fullName>
    </alternativeName>
</protein>
<dbReference type="PANTHER" id="PTHR10884:SF14">
    <property type="entry name" value="NADH DEHYDROGENASE [UBIQUINONE] IRON-SULFUR PROTEIN 3, MITOCHONDRIAL"/>
    <property type="match status" value="1"/>
</dbReference>
<keyword evidence="3" id="KW-0472">Membrane</keyword>
<dbReference type="HAMAP" id="MF_01357">
    <property type="entry name" value="NDH1_NuoC"/>
    <property type="match status" value="1"/>
</dbReference>
<comment type="caution">
    <text evidence="8">The sequence shown here is derived from an EMBL/GenBank/DDBJ whole genome shotgun (WGS) entry which is preliminary data.</text>
</comment>
<dbReference type="PANTHER" id="PTHR10884">
    <property type="entry name" value="NADH DEHYDROGENASE UBIQUINONE IRON-SULFUR PROTEIN 3"/>
    <property type="match status" value="1"/>
</dbReference>
<keyword evidence="3 4" id="KW-1278">Translocase</keyword>
<comment type="catalytic activity">
    <reaction evidence="3 5">
        <text>a quinone + NADH + 5 H(+)(in) = a quinol + NAD(+) + 4 H(+)(out)</text>
        <dbReference type="Rhea" id="RHEA:57888"/>
        <dbReference type="ChEBI" id="CHEBI:15378"/>
        <dbReference type="ChEBI" id="CHEBI:24646"/>
        <dbReference type="ChEBI" id="CHEBI:57540"/>
        <dbReference type="ChEBI" id="CHEBI:57945"/>
        <dbReference type="ChEBI" id="CHEBI:132124"/>
    </reaction>
</comment>
<comment type="function">
    <text evidence="3">NDH-1 shuttles electrons from NADH, via FMN and iron-sulfur (Fe-S) centers, to quinones in the respiratory chain. The immediate electron acceptor for the enzyme in this species is believed to be ubiquinone. Couples the redox reaction to proton translocation (for every two electrons transferred, four hydrogen ions are translocated across the cytoplasmic membrane), and thus conserves the redox energy in a proton gradient.</text>
</comment>
<dbReference type="Gene3D" id="3.30.460.80">
    <property type="entry name" value="NADH:ubiquinone oxidoreductase, 30kDa subunit"/>
    <property type="match status" value="1"/>
</dbReference>
<dbReference type="InterPro" id="IPR010218">
    <property type="entry name" value="NADH_DH_suC"/>
</dbReference>
<dbReference type="GO" id="GO:0048038">
    <property type="term" value="F:quinone binding"/>
    <property type="evidence" value="ECO:0007669"/>
    <property type="project" value="UniProtKB-KW"/>
</dbReference>
<evidence type="ECO:0000256" key="2">
    <source>
        <dbReference type="ARBA" id="ARBA00022448"/>
    </source>
</evidence>
<dbReference type="Pfam" id="PF00329">
    <property type="entry name" value="Complex1_30kDa"/>
    <property type="match status" value="1"/>
</dbReference>
<dbReference type="Proteomes" id="UP000526501">
    <property type="component" value="Unassembled WGS sequence"/>
</dbReference>
<reference evidence="8 9" key="1">
    <citation type="submission" date="2020-07" db="EMBL/GenBank/DDBJ databases">
        <authorList>
            <person name="Feng X."/>
        </authorList>
    </citation>
    <scope>NUCLEOTIDE SEQUENCE [LARGE SCALE GENOMIC DNA]</scope>
    <source>
        <strain evidence="8 9">JCM23202</strain>
    </source>
</reference>
<keyword evidence="3" id="KW-0830">Ubiquinone</keyword>
<dbReference type="InterPro" id="IPR020396">
    <property type="entry name" value="NADH_UbQ_OxRdtase_CS"/>
</dbReference>
<gene>
    <name evidence="3" type="primary">nuoC</name>
    <name evidence="8" type="ORF">H5P27_07830</name>
</gene>
<comment type="subcellular location">
    <subcellularLocation>
        <location evidence="3">Cell membrane</location>
        <topology evidence="3">Peripheral membrane protein</topology>
        <orientation evidence="3">Cytoplasmic side</orientation>
    </subcellularLocation>
</comment>
<keyword evidence="2 3" id="KW-0813">Transport</keyword>